<keyword evidence="1" id="KW-0547">Nucleotide-binding</keyword>
<keyword evidence="4" id="KW-0378">Hydrolase</keyword>
<dbReference type="Pfam" id="PF00005">
    <property type="entry name" value="ABC_tran"/>
    <property type="match status" value="1"/>
</dbReference>
<dbReference type="PROSITE" id="PS50893">
    <property type="entry name" value="ABC_TRANSPORTER_2"/>
    <property type="match status" value="1"/>
</dbReference>
<comment type="caution">
    <text evidence="4">The sequence shown here is derived from an EMBL/GenBank/DDBJ whole genome shotgun (WGS) entry which is preliminary data.</text>
</comment>
<dbReference type="PANTHER" id="PTHR42798:SF2">
    <property type="entry name" value="ABC TRANSPORTER ATP-BINDING PROTEIN MG467-RELATED"/>
    <property type="match status" value="1"/>
</dbReference>
<dbReference type="EMBL" id="PGLV01000001">
    <property type="protein sequence ID" value="POZ55703.1"/>
    <property type="molecule type" value="Genomic_DNA"/>
</dbReference>
<keyword evidence="5" id="KW-1185">Reference proteome</keyword>
<dbReference type="InterPro" id="IPR003593">
    <property type="entry name" value="AAA+_ATPase"/>
</dbReference>
<dbReference type="RefSeq" id="WP_069513557.1">
    <property type="nucleotide sequence ID" value="NZ_CP194323.1"/>
</dbReference>
<dbReference type="GO" id="GO:0016887">
    <property type="term" value="F:ATP hydrolysis activity"/>
    <property type="evidence" value="ECO:0007669"/>
    <property type="project" value="InterPro"/>
</dbReference>
<evidence type="ECO:0000313" key="5">
    <source>
        <dbReference type="Proteomes" id="UP000237319"/>
    </source>
</evidence>
<sequence>MIIQTKKIGIEINGKTIFSNISLEINPNEMIAITGPSGSGKTTLLNCLGLIQSVNSGDILIENQNASKWKEKEKTSFWKEKAAFIYQDYGIIEDENISYNVTLNKQQAKAKIVEEILHTVGLGGRGQEMAAVLSGGEKQRLGVARAIYKKASIIYADEPTASLDQTNREVIINLLRKCSENGASVIIATHDERLVSVCDRSINLNPFM</sequence>
<dbReference type="Proteomes" id="UP000237319">
    <property type="component" value="Unassembled WGS sequence"/>
</dbReference>
<dbReference type="PROSITE" id="PS00211">
    <property type="entry name" value="ABC_TRANSPORTER_1"/>
    <property type="match status" value="1"/>
</dbReference>
<gene>
    <name evidence="4" type="primary">lolD_1</name>
    <name evidence="4" type="ORF">LYSIN_00486</name>
</gene>
<evidence type="ECO:0000313" key="4">
    <source>
        <dbReference type="EMBL" id="POZ55703.1"/>
    </source>
</evidence>
<keyword evidence="2 4" id="KW-0067">ATP-binding</keyword>
<organism evidence="4 5">
    <name type="scientific">Lysinibacillus sphaericus</name>
    <name type="common">Bacillus sphaericus</name>
    <dbReference type="NCBI Taxonomy" id="1421"/>
    <lineage>
        <taxon>Bacteria</taxon>
        <taxon>Bacillati</taxon>
        <taxon>Bacillota</taxon>
        <taxon>Bacilli</taxon>
        <taxon>Bacillales</taxon>
        <taxon>Bacillaceae</taxon>
        <taxon>Lysinibacillus</taxon>
    </lineage>
</organism>
<dbReference type="AlphaFoldDB" id="A0A2S5CXZ9"/>
<feature type="domain" description="ABC transporter" evidence="3">
    <location>
        <begin position="3"/>
        <end position="208"/>
    </location>
</feature>
<evidence type="ECO:0000259" key="3">
    <source>
        <dbReference type="PROSITE" id="PS50893"/>
    </source>
</evidence>
<dbReference type="PANTHER" id="PTHR42798">
    <property type="entry name" value="LIPOPROTEIN-RELEASING SYSTEM ATP-BINDING PROTEIN LOLD"/>
    <property type="match status" value="1"/>
</dbReference>
<dbReference type="SMART" id="SM00382">
    <property type="entry name" value="AAA"/>
    <property type="match status" value="1"/>
</dbReference>
<dbReference type="EC" id="3.6.3.-" evidence="4"/>
<keyword evidence="4" id="KW-0449">Lipoprotein</keyword>
<dbReference type="InterPro" id="IPR017871">
    <property type="entry name" value="ABC_transporter-like_CS"/>
</dbReference>
<protein>
    <submittedName>
        <fullName evidence="4">Lipoprotein-releasing system ATP-binding protein LolD</fullName>
        <ecNumber evidence="4">3.6.3.-</ecNumber>
    </submittedName>
</protein>
<proteinExistence type="predicted"/>
<dbReference type="InterPro" id="IPR027417">
    <property type="entry name" value="P-loop_NTPase"/>
</dbReference>
<evidence type="ECO:0000256" key="1">
    <source>
        <dbReference type="ARBA" id="ARBA00022741"/>
    </source>
</evidence>
<evidence type="ECO:0000256" key="2">
    <source>
        <dbReference type="ARBA" id="ARBA00022840"/>
    </source>
</evidence>
<name>A0A2S5CXZ9_LYSSH</name>
<dbReference type="Gene3D" id="3.40.50.300">
    <property type="entry name" value="P-loop containing nucleotide triphosphate hydrolases"/>
    <property type="match status" value="1"/>
</dbReference>
<dbReference type="GO" id="GO:0005524">
    <property type="term" value="F:ATP binding"/>
    <property type="evidence" value="ECO:0007669"/>
    <property type="project" value="UniProtKB-KW"/>
</dbReference>
<reference evidence="4 5" key="1">
    <citation type="submission" date="2017-11" db="EMBL/GenBank/DDBJ databases">
        <title>Genome sequence of Lysinibacillus sphaericus, a lignin-degrading bacteria isolated from municipal solid waste soil.</title>
        <authorList>
            <person name="Persinoti G.F."/>
            <person name="Paixao D.A."/>
            <person name="Bugg T.D."/>
            <person name="Squina F.M."/>
        </authorList>
    </citation>
    <scope>NUCLEOTIDE SEQUENCE [LARGE SCALE GENOMIC DNA]</scope>
    <source>
        <strain evidence="4 5">A1</strain>
    </source>
</reference>
<dbReference type="InterPro" id="IPR003439">
    <property type="entry name" value="ABC_transporter-like_ATP-bd"/>
</dbReference>
<accession>A0A2S5CXZ9</accession>
<dbReference type="SUPFAM" id="SSF52540">
    <property type="entry name" value="P-loop containing nucleoside triphosphate hydrolases"/>
    <property type="match status" value="1"/>
</dbReference>